<protein>
    <submittedName>
        <fullName evidence="1">Uncharacterized protein</fullName>
    </submittedName>
</protein>
<dbReference type="EMBL" id="CAMXCT010000286">
    <property type="protein sequence ID" value="CAI3976654.1"/>
    <property type="molecule type" value="Genomic_DNA"/>
</dbReference>
<comment type="caution">
    <text evidence="1">The sequence shown here is derived from an EMBL/GenBank/DDBJ whole genome shotgun (WGS) entry which is preliminary data.</text>
</comment>
<proteinExistence type="predicted"/>
<evidence type="ECO:0000313" key="3">
    <source>
        <dbReference type="Proteomes" id="UP001152797"/>
    </source>
</evidence>
<sequence>MTETAAQTNLEGRDLTSLERTCAIQQLALHHGWHCLNGINCLLDQAFCESLYCKALPSPLRFTDEEWRKVLKGGMYRDYNASGIFELESMVKDRLWSTLGFPLRIIDGGDYGGPNIDRTTTPHTLRYRYPRNYDLRIPVSAQQPELSEVTIGDVLDQLWQQHFAGLIQRHELVLKPLRPPRFGRNPLEISFLRFRHFLQSNERDNTVEAWHEDEPLSTLLDDVTGLGQVLQLCKVA</sequence>
<dbReference type="EMBL" id="CAMXCT030000286">
    <property type="protein sequence ID" value="CAL4763966.1"/>
    <property type="molecule type" value="Genomic_DNA"/>
</dbReference>
<evidence type="ECO:0000313" key="1">
    <source>
        <dbReference type="EMBL" id="CAI3976654.1"/>
    </source>
</evidence>
<reference evidence="2" key="2">
    <citation type="submission" date="2024-04" db="EMBL/GenBank/DDBJ databases">
        <authorList>
            <person name="Chen Y."/>
            <person name="Shah S."/>
            <person name="Dougan E. K."/>
            <person name="Thang M."/>
            <person name="Chan C."/>
        </authorList>
    </citation>
    <scope>NUCLEOTIDE SEQUENCE [LARGE SCALE GENOMIC DNA]</scope>
</reference>
<gene>
    <name evidence="1" type="ORF">C1SCF055_LOCUS4857</name>
</gene>
<dbReference type="EMBL" id="CAMXCT020000286">
    <property type="protein sequence ID" value="CAL1130029.1"/>
    <property type="molecule type" value="Genomic_DNA"/>
</dbReference>
<organism evidence="1">
    <name type="scientific">Cladocopium goreaui</name>
    <dbReference type="NCBI Taxonomy" id="2562237"/>
    <lineage>
        <taxon>Eukaryota</taxon>
        <taxon>Sar</taxon>
        <taxon>Alveolata</taxon>
        <taxon>Dinophyceae</taxon>
        <taxon>Suessiales</taxon>
        <taxon>Symbiodiniaceae</taxon>
        <taxon>Cladocopium</taxon>
    </lineage>
</organism>
<dbReference type="AlphaFoldDB" id="A0A9P1FGY1"/>
<accession>A0A9P1FGY1</accession>
<evidence type="ECO:0000313" key="2">
    <source>
        <dbReference type="EMBL" id="CAL1130029.1"/>
    </source>
</evidence>
<keyword evidence="3" id="KW-1185">Reference proteome</keyword>
<dbReference type="Proteomes" id="UP001152797">
    <property type="component" value="Unassembled WGS sequence"/>
</dbReference>
<reference evidence="1" key="1">
    <citation type="submission" date="2022-10" db="EMBL/GenBank/DDBJ databases">
        <authorList>
            <person name="Chen Y."/>
            <person name="Dougan E. K."/>
            <person name="Chan C."/>
            <person name="Rhodes N."/>
            <person name="Thang M."/>
        </authorList>
    </citation>
    <scope>NUCLEOTIDE SEQUENCE</scope>
</reference>
<name>A0A9P1FGY1_9DINO</name>